<sequence length="102" mass="11452">MTEKPTPPTLFEAWEMSARINPTSVDKSDHQSPKPEASRQPRLNLLPARPSIRSENKDTQCRNVMIYGHCRYENAGCAFNHDQNRPNSAQNSPGGQSTQSEL</sequence>
<accession>A0A9W4WFG5</accession>
<protein>
    <recommendedName>
        <fullName evidence="3">C3H1-type domain-containing protein</fullName>
    </recommendedName>
</protein>
<feature type="domain" description="C3H1-type" evidence="3">
    <location>
        <begin position="55"/>
        <end position="84"/>
    </location>
</feature>
<evidence type="ECO:0000256" key="1">
    <source>
        <dbReference type="PROSITE-ProRule" id="PRU00723"/>
    </source>
</evidence>
<name>A0A9W4WFG5_9PEZI</name>
<dbReference type="Gene3D" id="6.10.250.3160">
    <property type="match status" value="1"/>
</dbReference>
<dbReference type="GO" id="GO:0008270">
    <property type="term" value="F:zinc ion binding"/>
    <property type="evidence" value="ECO:0007669"/>
    <property type="project" value="UniProtKB-KW"/>
</dbReference>
<feature type="compositionally biased region" description="Polar residues" evidence="2">
    <location>
        <begin position="85"/>
        <end position="102"/>
    </location>
</feature>
<evidence type="ECO:0000313" key="4">
    <source>
        <dbReference type="EMBL" id="CAI0650189.1"/>
    </source>
</evidence>
<evidence type="ECO:0000313" key="5">
    <source>
        <dbReference type="Proteomes" id="UP001152533"/>
    </source>
</evidence>
<evidence type="ECO:0000259" key="3">
    <source>
        <dbReference type="PROSITE" id="PS50103"/>
    </source>
</evidence>
<feature type="compositionally biased region" description="Basic and acidic residues" evidence="2">
    <location>
        <begin position="26"/>
        <end position="39"/>
    </location>
</feature>
<keyword evidence="1" id="KW-0479">Metal-binding</keyword>
<keyword evidence="1" id="KW-0862">Zinc</keyword>
<evidence type="ECO:0000256" key="2">
    <source>
        <dbReference type="SAM" id="MobiDB-lite"/>
    </source>
</evidence>
<keyword evidence="1" id="KW-0863">Zinc-finger</keyword>
<keyword evidence="5" id="KW-1185">Reference proteome</keyword>
<dbReference type="EMBL" id="CAMGZC010000819">
    <property type="protein sequence ID" value="CAI0650189.1"/>
    <property type="molecule type" value="Genomic_DNA"/>
</dbReference>
<gene>
    <name evidence="4" type="ORF">CGXH109_LOCUS93411</name>
</gene>
<dbReference type="Proteomes" id="UP001152533">
    <property type="component" value="Unassembled WGS sequence"/>
</dbReference>
<dbReference type="PROSITE" id="PS50103">
    <property type="entry name" value="ZF_C3H1"/>
    <property type="match status" value="1"/>
</dbReference>
<comment type="caution">
    <text evidence="4">The sequence shown here is derived from an EMBL/GenBank/DDBJ whole genome shotgun (WGS) entry which is preliminary data.</text>
</comment>
<dbReference type="AlphaFoldDB" id="A0A9W4WFG5"/>
<dbReference type="Pfam" id="PF25586">
    <property type="entry name" value="zf-CCCH_PAN3"/>
    <property type="match status" value="1"/>
</dbReference>
<proteinExistence type="predicted"/>
<dbReference type="InterPro" id="IPR000571">
    <property type="entry name" value="Znf_CCCH"/>
</dbReference>
<reference evidence="4" key="1">
    <citation type="submission" date="2022-08" db="EMBL/GenBank/DDBJ databases">
        <authorList>
            <person name="Giroux E."/>
            <person name="Giroux E."/>
        </authorList>
    </citation>
    <scope>NUCLEOTIDE SEQUENCE</scope>
    <source>
        <strain evidence="4">H1091258</strain>
    </source>
</reference>
<feature type="region of interest" description="Disordered" evidence="2">
    <location>
        <begin position="77"/>
        <end position="102"/>
    </location>
</feature>
<organism evidence="4 5">
    <name type="scientific">Colletotrichum noveboracense</name>
    <dbReference type="NCBI Taxonomy" id="2664923"/>
    <lineage>
        <taxon>Eukaryota</taxon>
        <taxon>Fungi</taxon>
        <taxon>Dikarya</taxon>
        <taxon>Ascomycota</taxon>
        <taxon>Pezizomycotina</taxon>
        <taxon>Sordariomycetes</taxon>
        <taxon>Hypocreomycetidae</taxon>
        <taxon>Glomerellales</taxon>
        <taxon>Glomerellaceae</taxon>
        <taxon>Colletotrichum</taxon>
        <taxon>Colletotrichum gloeosporioides species complex</taxon>
    </lineage>
</organism>
<feature type="zinc finger region" description="C3H1-type" evidence="1">
    <location>
        <begin position="55"/>
        <end position="84"/>
    </location>
</feature>
<feature type="region of interest" description="Disordered" evidence="2">
    <location>
        <begin position="1"/>
        <end position="57"/>
    </location>
</feature>